<dbReference type="GO" id="GO:0052917">
    <property type="term" value="F:dol-P-Man:Man(7)GlcNAc(2)-PP-Dol alpha-1,6-mannosyltransferase activity"/>
    <property type="evidence" value="ECO:0007669"/>
    <property type="project" value="UniProtKB-EC"/>
</dbReference>
<evidence type="ECO:0000256" key="10">
    <source>
        <dbReference type="ARBA" id="ARBA00044721"/>
    </source>
</evidence>
<organism evidence="13 14">
    <name type="scientific">Bombardia bombarda</name>
    <dbReference type="NCBI Taxonomy" id="252184"/>
    <lineage>
        <taxon>Eukaryota</taxon>
        <taxon>Fungi</taxon>
        <taxon>Dikarya</taxon>
        <taxon>Ascomycota</taxon>
        <taxon>Pezizomycotina</taxon>
        <taxon>Sordariomycetes</taxon>
        <taxon>Sordariomycetidae</taxon>
        <taxon>Sordariales</taxon>
        <taxon>Lasiosphaeriaceae</taxon>
        <taxon>Bombardia</taxon>
    </lineage>
</organism>
<accession>A0AA40BYD3</accession>
<feature type="transmembrane region" description="Helical" evidence="12">
    <location>
        <begin position="6"/>
        <end position="25"/>
    </location>
</feature>
<dbReference type="AlphaFoldDB" id="A0AA40BYD3"/>
<comment type="catalytic activity">
    <reaction evidence="11">
        <text>an alpha-D-Man-(1-&gt;2)-alpha-D-Man-(1-&gt;2)-alpha-D-Man-(1-&gt;3)-[alpha-D-Man-(1-&gt;2)-alpha-D-Man-(1-&gt;3)-alpha-D-Man-(1-&gt;6)]-beta-D-Man-(1-&gt;4)-beta-D-GlcNAc-(1-&gt;4)-alpha-D-GlcNAc-diphospho-di-trans,poly-cis-dolichol + a di-trans,poly-cis-dolichyl beta-D-mannosyl phosphate = an alpha-D-Man-(1-&gt;2)-alpha-D-Man-(1-&gt;2)-alpha-D-Man-(1-&gt;3)-[alpha-D-Man-(1-&gt;2)-alpha-D-Man-(1-&gt;3)-[alpha-D-Man-(1-&gt;6)]-alpha-D-Man-(1-&gt;6)]-beta-D-Man-(1-&gt;4)-beta-D-GlcNAc-(1-&gt;4)-alpha-D-GlcNAc-diphospho-di-trans,poly-cis-dolichol + a di-trans,poly-cis-dolichyl phosphate + H(+)</text>
        <dbReference type="Rhea" id="RHEA:29535"/>
        <dbReference type="Rhea" id="RHEA-COMP:19498"/>
        <dbReference type="Rhea" id="RHEA-COMP:19501"/>
        <dbReference type="Rhea" id="RHEA-COMP:19518"/>
        <dbReference type="Rhea" id="RHEA-COMP:19519"/>
        <dbReference type="ChEBI" id="CHEBI:15378"/>
        <dbReference type="ChEBI" id="CHEBI:57683"/>
        <dbReference type="ChEBI" id="CHEBI:58211"/>
        <dbReference type="ChEBI" id="CHEBI:132517"/>
        <dbReference type="ChEBI" id="CHEBI:132519"/>
        <dbReference type="EC" id="2.4.1.260"/>
    </reaction>
    <physiologicalReaction direction="left-to-right" evidence="11">
        <dbReference type="Rhea" id="RHEA:29536"/>
    </physiologicalReaction>
</comment>
<reference evidence="13" key="1">
    <citation type="submission" date="2023-06" db="EMBL/GenBank/DDBJ databases">
        <title>Genome-scale phylogeny and comparative genomics of the fungal order Sordariales.</title>
        <authorList>
            <consortium name="Lawrence Berkeley National Laboratory"/>
            <person name="Hensen N."/>
            <person name="Bonometti L."/>
            <person name="Westerberg I."/>
            <person name="Brannstrom I.O."/>
            <person name="Guillou S."/>
            <person name="Cros-Aarteil S."/>
            <person name="Calhoun S."/>
            <person name="Haridas S."/>
            <person name="Kuo A."/>
            <person name="Mondo S."/>
            <person name="Pangilinan J."/>
            <person name="Riley R."/>
            <person name="LaButti K."/>
            <person name="Andreopoulos B."/>
            <person name="Lipzen A."/>
            <person name="Chen C."/>
            <person name="Yanf M."/>
            <person name="Daum C."/>
            <person name="Ng V."/>
            <person name="Clum A."/>
            <person name="Steindorff A."/>
            <person name="Ohm R."/>
            <person name="Martin F."/>
            <person name="Silar P."/>
            <person name="Natvig D."/>
            <person name="Lalanne C."/>
            <person name="Gautier V."/>
            <person name="Ament-velasquez S.L."/>
            <person name="Kruys A."/>
            <person name="Hutchinson M.I."/>
            <person name="Powell A.J."/>
            <person name="Barry K."/>
            <person name="Miller A.N."/>
            <person name="Grigoriev I.V."/>
            <person name="Debuchy R."/>
            <person name="Gladieux P."/>
            <person name="Thoren M.H."/>
            <person name="Johannesson H."/>
        </authorList>
    </citation>
    <scope>NUCLEOTIDE SEQUENCE</scope>
    <source>
        <strain evidence="13">SMH3391-2</strain>
    </source>
</reference>
<evidence type="ECO:0000256" key="11">
    <source>
        <dbReference type="ARBA" id="ARBA00048899"/>
    </source>
</evidence>
<dbReference type="EC" id="2.4.1.-" evidence="12"/>
<feature type="transmembrane region" description="Helical" evidence="12">
    <location>
        <begin position="163"/>
        <end position="191"/>
    </location>
</feature>
<dbReference type="InterPro" id="IPR005599">
    <property type="entry name" value="GPI_mannosylTrfase"/>
</dbReference>
<name>A0AA40BYD3_9PEZI</name>
<feature type="transmembrane region" description="Helical" evidence="12">
    <location>
        <begin position="95"/>
        <end position="113"/>
    </location>
</feature>
<evidence type="ECO:0000256" key="3">
    <source>
        <dbReference type="ARBA" id="ARBA00007063"/>
    </source>
</evidence>
<comment type="caution">
    <text evidence="13">The sequence shown here is derived from an EMBL/GenBank/DDBJ whole genome shotgun (WGS) entry which is preliminary data.</text>
</comment>
<evidence type="ECO:0000256" key="1">
    <source>
        <dbReference type="ARBA" id="ARBA00004477"/>
    </source>
</evidence>
<evidence type="ECO:0000256" key="12">
    <source>
        <dbReference type="RuleBase" id="RU363075"/>
    </source>
</evidence>
<proteinExistence type="inferred from homology"/>
<evidence type="ECO:0000256" key="7">
    <source>
        <dbReference type="ARBA" id="ARBA00022824"/>
    </source>
</evidence>
<feature type="transmembrane region" description="Helical" evidence="12">
    <location>
        <begin position="203"/>
        <end position="222"/>
    </location>
</feature>
<feature type="transmembrane region" description="Helical" evidence="12">
    <location>
        <begin position="341"/>
        <end position="365"/>
    </location>
</feature>
<keyword evidence="8 12" id="KW-1133">Transmembrane helix</keyword>
<evidence type="ECO:0000256" key="8">
    <source>
        <dbReference type="ARBA" id="ARBA00022989"/>
    </source>
</evidence>
<dbReference type="PANTHER" id="PTHR22760">
    <property type="entry name" value="GLYCOSYLTRANSFERASE"/>
    <property type="match status" value="1"/>
</dbReference>
<keyword evidence="5" id="KW-0808">Transferase</keyword>
<gene>
    <name evidence="13" type="ORF">B0T17DRAFT_536744</name>
</gene>
<evidence type="ECO:0000256" key="5">
    <source>
        <dbReference type="ARBA" id="ARBA00022679"/>
    </source>
</evidence>
<evidence type="ECO:0000256" key="2">
    <source>
        <dbReference type="ARBA" id="ARBA00004922"/>
    </source>
</evidence>
<evidence type="ECO:0000256" key="9">
    <source>
        <dbReference type="ARBA" id="ARBA00023136"/>
    </source>
</evidence>
<keyword evidence="7 12" id="KW-0256">Endoplasmic reticulum</keyword>
<evidence type="ECO:0000256" key="6">
    <source>
        <dbReference type="ARBA" id="ARBA00022692"/>
    </source>
</evidence>
<comment type="subcellular location">
    <subcellularLocation>
        <location evidence="1 12">Endoplasmic reticulum membrane</location>
        <topology evidence="1 12">Multi-pass membrane protein</topology>
    </subcellularLocation>
</comment>
<keyword evidence="6 12" id="KW-0812">Transmembrane</keyword>
<protein>
    <recommendedName>
        <fullName evidence="12">Mannosyltransferase</fullName>
        <ecNumber evidence="12">2.4.1.-</ecNumber>
    </recommendedName>
</protein>
<evidence type="ECO:0000256" key="4">
    <source>
        <dbReference type="ARBA" id="ARBA00022676"/>
    </source>
</evidence>
<evidence type="ECO:0000313" key="13">
    <source>
        <dbReference type="EMBL" id="KAK0618049.1"/>
    </source>
</evidence>
<dbReference type="Pfam" id="PF03901">
    <property type="entry name" value="Glyco_transf_22"/>
    <property type="match status" value="1"/>
</dbReference>
<dbReference type="EMBL" id="JAULSR010000005">
    <property type="protein sequence ID" value="KAK0618049.1"/>
    <property type="molecule type" value="Genomic_DNA"/>
</dbReference>
<keyword evidence="9 12" id="KW-0472">Membrane</keyword>
<dbReference type="GO" id="GO:0005789">
    <property type="term" value="C:endoplasmic reticulum membrane"/>
    <property type="evidence" value="ECO:0007669"/>
    <property type="project" value="UniProtKB-SubCell"/>
</dbReference>
<keyword evidence="4 12" id="KW-0328">Glycosyltransferase</keyword>
<feature type="transmembrane region" description="Helical" evidence="12">
    <location>
        <begin position="309"/>
        <end position="329"/>
    </location>
</feature>
<evidence type="ECO:0000313" key="14">
    <source>
        <dbReference type="Proteomes" id="UP001174934"/>
    </source>
</evidence>
<dbReference type="PANTHER" id="PTHR22760:SF1">
    <property type="entry name" value="DOL-P-MAN:MAN(7)GLCNAC(2)-PP-DOL ALPHA-1,6-MANNOSYLTRANSFERASE"/>
    <property type="match status" value="1"/>
</dbReference>
<comment type="similarity">
    <text evidence="3 12">Belongs to the glycosyltransferase 22 family.</text>
</comment>
<dbReference type="GO" id="GO:0006487">
    <property type="term" value="P:protein N-linked glycosylation"/>
    <property type="evidence" value="ECO:0007669"/>
    <property type="project" value="TreeGrafter"/>
</dbReference>
<comment type="function">
    <text evidence="10">Mannosyltransferase that operates in the biosynthetic pathway of dolichol-linked oligosaccharides, the glycan precursors employed in protein asparagine (N)-glycosylation. The assembly of dolichol-linked oligosaccharides begins on the cytosolic side of the endoplasmic reticulum membrane and finishes in its lumen. The sequential addition of sugars to dolichol pyrophosphate produces dolichol-linked oligosaccharides containing fourteen sugars, including two GlcNAcs, nine mannoses and three glucoses. Once assembled, the oligosaccharide is transferred from the lipid to nascent proteins by oligosaccharyltransferases. In the lumen of the endoplasmic reticulum, adds the eighth mannose residue in an alpha-1,6 linkage onto Man(7)GlcNAc(2)-PP-dolichol to produce Man(8)GlcNAc(2)-PP-dolichol.</text>
</comment>
<dbReference type="Proteomes" id="UP001174934">
    <property type="component" value="Unassembled WGS sequence"/>
</dbReference>
<feature type="transmembrane region" description="Helical" evidence="12">
    <location>
        <begin position="71"/>
        <end position="89"/>
    </location>
</feature>
<sequence length="574" mass="62272">MRLLDIVLSLLIPGLVLVHLVIAPYTKVEESFNIQATHDVLVYGTPTTNVHQKLSRGYDHFTFPGVVPRTFIGPVLLAGIAQPIIAVVGFDHAQLIVRAILGLFNAACLLVLSRNIRRTYGITTARWYLLLQASQFHIIFYASRTLPNMFAFGLILPRQRLAIAMFVFAAAVFRSEVALLLAVTVLHLLLIPATSLERVIPPFLVSFLMALLISVPIDSYFWQKPLWPELWGFYYNAVLGSSSNWGVSPWHYYFSSALPRLFVNPLVWMLLIPLSLRHPALAGGARRLVVPPLLFVAIYSLQPHKEARFIFYAVPPLTAAAALGANLLFNRRGKGVIAGGLAFALVGSVALSFAASSGMLLLSALNYPGGEALAFLRETVLQSEALAAGSGSSSSSVLVPAHADVLSCMTGVTLFGTATGSAAPVLRATGGGLPTTRDFVNRQQRQMGNGGGVTLVLDKTEDEALLAQDGFWRRFDYVLAEDPAKVKGGDWDVLGVVQGLKGVELLVRPDQQGGNNVVIDDKGPVVGRGAVVARWKRRVRALTGGRWVGPSIVPRIYILKRVKDGEKARKTVEA</sequence>
<comment type="pathway">
    <text evidence="2">Protein modification; protein glycosylation.</text>
</comment>
<keyword evidence="14" id="KW-1185">Reference proteome</keyword>